<keyword evidence="2" id="KW-1185">Reference proteome</keyword>
<sequence length="65" mass="7107">MAYAAQSNRRPNEVKGLANGTARVAHGDDNWGRQGEDLAYELMAALDNPRLISGLVSCHKHLSMQ</sequence>
<dbReference type="KEGG" id="apuu:APUU_80980S"/>
<organism evidence="1 2">
    <name type="scientific">Aspergillus puulaauensis</name>
    <dbReference type="NCBI Taxonomy" id="1220207"/>
    <lineage>
        <taxon>Eukaryota</taxon>
        <taxon>Fungi</taxon>
        <taxon>Dikarya</taxon>
        <taxon>Ascomycota</taxon>
        <taxon>Pezizomycotina</taxon>
        <taxon>Eurotiomycetes</taxon>
        <taxon>Eurotiomycetidae</taxon>
        <taxon>Eurotiales</taxon>
        <taxon>Aspergillaceae</taxon>
        <taxon>Aspergillus</taxon>
    </lineage>
</organism>
<name>A0A7R7Y019_9EURO</name>
<evidence type="ECO:0000313" key="2">
    <source>
        <dbReference type="Proteomes" id="UP000654913"/>
    </source>
</evidence>
<accession>A0A7R7Y019</accession>
<dbReference type="EMBL" id="AP024450">
    <property type="protein sequence ID" value="BCS30677.1"/>
    <property type="molecule type" value="Genomic_DNA"/>
</dbReference>
<proteinExistence type="predicted"/>
<protein>
    <submittedName>
        <fullName evidence="1">Uncharacterized protein</fullName>
    </submittedName>
</protein>
<dbReference type="RefSeq" id="XP_041562863.1">
    <property type="nucleotide sequence ID" value="XM_041697320.1"/>
</dbReference>
<gene>
    <name evidence="1" type="ORF">APUU_80980S</name>
</gene>
<evidence type="ECO:0000313" key="1">
    <source>
        <dbReference type="EMBL" id="BCS30677.1"/>
    </source>
</evidence>
<dbReference type="Proteomes" id="UP000654913">
    <property type="component" value="Chromosome 8"/>
</dbReference>
<reference evidence="1" key="2">
    <citation type="submission" date="2021-02" db="EMBL/GenBank/DDBJ databases">
        <title>Aspergillus puulaauensis MK2 genome sequence.</title>
        <authorList>
            <person name="Futagami T."/>
            <person name="Mori K."/>
            <person name="Kadooka C."/>
            <person name="Tanaka T."/>
        </authorList>
    </citation>
    <scope>NUCLEOTIDE SEQUENCE</scope>
    <source>
        <strain evidence="1">MK2</strain>
    </source>
</reference>
<dbReference type="AlphaFoldDB" id="A0A7R7Y019"/>
<reference evidence="1" key="1">
    <citation type="submission" date="2021-01" db="EMBL/GenBank/DDBJ databases">
        <authorList>
            <consortium name="Aspergillus puulaauensis MK2 genome sequencing consortium"/>
            <person name="Kazuki M."/>
            <person name="Futagami T."/>
        </authorList>
    </citation>
    <scope>NUCLEOTIDE SEQUENCE</scope>
    <source>
        <strain evidence="1">MK2</strain>
    </source>
</reference>
<dbReference type="GeneID" id="64980674"/>